<feature type="chain" id="PRO_5045273063" description="RanBP2-type domain-containing protein" evidence="2">
    <location>
        <begin position="17"/>
        <end position="416"/>
    </location>
</feature>
<feature type="signal peptide" evidence="2">
    <location>
        <begin position="1"/>
        <end position="16"/>
    </location>
</feature>
<protein>
    <recommendedName>
        <fullName evidence="5">RanBP2-type domain-containing protein</fullName>
    </recommendedName>
</protein>
<comment type="caution">
    <text evidence="3">The sequence shown here is derived from an EMBL/GenBank/DDBJ whole genome shotgun (WGS) entry which is preliminary data.</text>
</comment>
<feature type="region of interest" description="Disordered" evidence="1">
    <location>
        <begin position="338"/>
        <end position="392"/>
    </location>
</feature>
<feature type="compositionally biased region" description="Basic and acidic residues" evidence="1">
    <location>
        <begin position="338"/>
        <end position="355"/>
    </location>
</feature>
<sequence length="416" mass="45926">MARLLLAAAEIAAVAGLNVHDAPSSDALSRTGVATVLDPEMTNAALEKFHVTTPGEHAVIVLPDNADLENPAAADLIVYATFGKLTDDACEDLLIRTVTFEGASVGTNITKLVFNVGSDNFNDTAAHEYTYTFTDSEGNSQEVTNTDARHLFDNVPMCYMGTPRGVIREPTYRTYMHRQRIMQAECSLNSLSRGHDIKVYWSTVWRGFNSTTNSSIFANDLSFSIGNVANAGGILGSDDHSAISAAIPGCNKKQPVLGPYQTRIGGAPRAPALRPDCCGALFRRPMYEAPDRRLDGRLWECGGCFTRNFRDSDAVCRTCGTKSAGLLEQERLERLRQEAEERREAEARTERERTESLTVKDQGPGWEEGSKLRPFQGDALDMQPKPPKKKMERHEMMRLLEFAARKAGLNPDWSSW</sequence>
<proteinExistence type="predicted"/>
<dbReference type="EMBL" id="CAUYUJ010019060">
    <property type="protein sequence ID" value="CAK0888360.1"/>
    <property type="molecule type" value="Genomic_DNA"/>
</dbReference>
<gene>
    <name evidence="3" type="ORF">PCOR1329_LOCUS69170</name>
</gene>
<evidence type="ECO:0000256" key="1">
    <source>
        <dbReference type="SAM" id="MobiDB-lite"/>
    </source>
</evidence>
<name>A0ABN9WTB3_9DINO</name>
<evidence type="ECO:0008006" key="5">
    <source>
        <dbReference type="Google" id="ProtNLM"/>
    </source>
</evidence>
<evidence type="ECO:0000313" key="3">
    <source>
        <dbReference type="EMBL" id="CAK0888360.1"/>
    </source>
</evidence>
<reference evidence="3" key="1">
    <citation type="submission" date="2023-10" db="EMBL/GenBank/DDBJ databases">
        <authorList>
            <person name="Chen Y."/>
            <person name="Shah S."/>
            <person name="Dougan E. K."/>
            <person name="Thang M."/>
            <person name="Chan C."/>
        </authorList>
    </citation>
    <scope>NUCLEOTIDE SEQUENCE [LARGE SCALE GENOMIC DNA]</scope>
</reference>
<organism evidence="3 4">
    <name type="scientific">Prorocentrum cordatum</name>
    <dbReference type="NCBI Taxonomy" id="2364126"/>
    <lineage>
        <taxon>Eukaryota</taxon>
        <taxon>Sar</taxon>
        <taxon>Alveolata</taxon>
        <taxon>Dinophyceae</taxon>
        <taxon>Prorocentrales</taxon>
        <taxon>Prorocentraceae</taxon>
        <taxon>Prorocentrum</taxon>
    </lineage>
</organism>
<evidence type="ECO:0000256" key="2">
    <source>
        <dbReference type="SAM" id="SignalP"/>
    </source>
</evidence>
<keyword evidence="2" id="KW-0732">Signal</keyword>
<dbReference type="Proteomes" id="UP001189429">
    <property type="component" value="Unassembled WGS sequence"/>
</dbReference>
<accession>A0ABN9WTB3</accession>
<evidence type="ECO:0000313" key="4">
    <source>
        <dbReference type="Proteomes" id="UP001189429"/>
    </source>
</evidence>
<keyword evidence="4" id="KW-1185">Reference proteome</keyword>